<dbReference type="InterPro" id="IPR013563">
    <property type="entry name" value="Oligopep_ABC_C"/>
</dbReference>
<dbReference type="EMBL" id="CP118246">
    <property type="protein sequence ID" value="WDR02183.1"/>
    <property type="molecule type" value="Genomic_DNA"/>
</dbReference>
<gene>
    <name evidence="9" type="ORF">PSQ19_16255</name>
</gene>
<dbReference type="InterPro" id="IPR017871">
    <property type="entry name" value="ABC_transporter-like_CS"/>
</dbReference>
<dbReference type="PANTHER" id="PTHR43297">
    <property type="entry name" value="OLIGOPEPTIDE TRANSPORT ATP-BINDING PROTEIN APPD"/>
    <property type="match status" value="1"/>
</dbReference>
<keyword evidence="4" id="KW-1003">Cell membrane</keyword>
<evidence type="ECO:0000256" key="4">
    <source>
        <dbReference type="ARBA" id="ARBA00022475"/>
    </source>
</evidence>
<dbReference type="Pfam" id="PF08352">
    <property type="entry name" value="oligo_HPY"/>
    <property type="match status" value="1"/>
</dbReference>
<name>A0ABY7YLK5_9HYPH</name>
<keyword evidence="3" id="KW-0813">Transport</keyword>
<dbReference type="Proteomes" id="UP001220530">
    <property type="component" value="Chromosome"/>
</dbReference>
<dbReference type="InterPro" id="IPR027417">
    <property type="entry name" value="P-loop_NTPase"/>
</dbReference>
<sequence>MPRTASLTQTADRVKATTAGDSDVLLDIADLKTYFFTENGVSKAVDGVDFQVHKGETLAIVGESGCGKSVTAMSILQILDKAVGRIVGGRILLEGTNLLELSNREIRRVRGKEISMIFQEPMTSLNPVFTVGDQISEAILVHQQIAKSAAWDEAQRLLSLVGIPSPGRTMRDYPHQLSGGMRQRAMIAMALSCNPKLLIADEPTTALDVTIQAQVMELIDSVKTQFGMSVLLITHDLGVVAESADRVVVMYAGKVVEQGEVGAIFENALHPYTQGLLQSMPRLDDDQPIGDLPEIAGMVPMANDRPEGCYFHPRCPKAMDICRQQMPELTTHGETQDVRCWLYTPEVSNEH</sequence>
<evidence type="ECO:0000256" key="3">
    <source>
        <dbReference type="ARBA" id="ARBA00022448"/>
    </source>
</evidence>
<evidence type="ECO:0000256" key="5">
    <source>
        <dbReference type="ARBA" id="ARBA00022741"/>
    </source>
</evidence>
<accession>A0ABY7YLK5</accession>
<dbReference type="CDD" id="cd03257">
    <property type="entry name" value="ABC_NikE_OppD_transporters"/>
    <property type="match status" value="1"/>
</dbReference>
<evidence type="ECO:0000256" key="6">
    <source>
        <dbReference type="ARBA" id="ARBA00022840"/>
    </source>
</evidence>
<protein>
    <submittedName>
        <fullName evidence="9">ABC transporter ATP-binding protein</fullName>
    </submittedName>
</protein>
<evidence type="ECO:0000256" key="1">
    <source>
        <dbReference type="ARBA" id="ARBA00004417"/>
    </source>
</evidence>
<dbReference type="InterPro" id="IPR003439">
    <property type="entry name" value="ABC_transporter-like_ATP-bd"/>
</dbReference>
<dbReference type="InterPro" id="IPR003593">
    <property type="entry name" value="AAA+_ATPase"/>
</dbReference>
<proteinExistence type="inferred from homology"/>
<dbReference type="SMART" id="SM00382">
    <property type="entry name" value="AAA"/>
    <property type="match status" value="1"/>
</dbReference>
<dbReference type="SUPFAM" id="SSF52540">
    <property type="entry name" value="P-loop containing nucleoside triphosphate hydrolases"/>
    <property type="match status" value="1"/>
</dbReference>
<dbReference type="Gene3D" id="3.40.50.300">
    <property type="entry name" value="P-loop containing nucleotide triphosphate hydrolases"/>
    <property type="match status" value="1"/>
</dbReference>
<keyword evidence="7" id="KW-0472">Membrane</keyword>
<evidence type="ECO:0000259" key="8">
    <source>
        <dbReference type="PROSITE" id="PS50893"/>
    </source>
</evidence>
<reference evidence="9 10" key="1">
    <citation type="submission" date="2023-02" db="EMBL/GenBank/DDBJ databases">
        <title>Devosia algicola sp. nov., isolated from the phycosphere of marine algae.</title>
        <authorList>
            <person name="Kim J.M."/>
            <person name="Lee J.K."/>
            <person name="Choi B.J."/>
            <person name="Bayburt H."/>
            <person name="Jeon C.O."/>
        </authorList>
    </citation>
    <scope>NUCLEOTIDE SEQUENCE [LARGE SCALE GENOMIC DNA]</scope>
    <source>
        <strain evidence="9 10">G20-9</strain>
    </source>
</reference>
<dbReference type="RefSeq" id="WP_282218590.1">
    <property type="nucleotide sequence ID" value="NZ_CP118246.1"/>
</dbReference>
<keyword evidence="6 9" id="KW-0067">ATP-binding</keyword>
<evidence type="ECO:0000313" key="10">
    <source>
        <dbReference type="Proteomes" id="UP001220530"/>
    </source>
</evidence>
<dbReference type="Pfam" id="PF00005">
    <property type="entry name" value="ABC_tran"/>
    <property type="match status" value="1"/>
</dbReference>
<comment type="similarity">
    <text evidence="2">Belongs to the ABC transporter superfamily.</text>
</comment>
<dbReference type="InterPro" id="IPR050388">
    <property type="entry name" value="ABC_Ni/Peptide_Import"/>
</dbReference>
<dbReference type="NCBIfam" id="TIGR01727">
    <property type="entry name" value="oligo_HPY"/>
    <property type="match status" value="1"/>
</dbReference>
<evidence type="ECO:0000256" key="7">
    <source>
        <dbReference type="ARBA" id="ARBA00023136"/>
    </source>
</evidence>
<feature type="domain" description="ABC transporter" evidence="8">
    <location>
        <begin position="26"/>
        <end position="277"/>
    </location>
</feature>
<dbReference type="PROSITE" id="PS50893">
    <property type="entry name" value="ABC_TRANSPORTER_2"/>
    <property type="match status" value="1"/>
</dbReference>
<comment type="subcellular location">
    <subcellularLocation>
        <location evidence="1">Cell inner membrane</location>
        <topology evidence="1">Peripheral membrane protein</topology>
    </subcellularLocation>
</comment>
<organism evidence="9 10">
    <name type="scientific">Devosia algicola</name>
    <dbReference type="NCBI Taxonomy" id="3026418"/>
    <lineage>
        <taxon>Bacteria</taxon>
        <taxon>Pseudomonadati</taxon>
        <taxon>Pseudomonadota</taxon>
        <taxon>Alphaproteobacteria</taxon>
        <taxon>Hyphomicrobiales</taxon>
        <taxon>Devosiaceae</taxon>
        <taxon>Devosia</taxon>
    </lineage>
</organism>
<keyword evidence="10" id="KW-1185">Reference proteome</keyword>
<keyword evidence="5" id="KW-0547">Nucleotide-binding</keyword>
<evidence type="ECO:0000256" key="2">
    <source>
        <dbReference type="ARBA" id="ARBA00005417"/>
    </source>
</evidence>
<dbReference type="PROSITE" id="PS00211">
    <property type="entry name" value="ABC_TRANSPORTER_1"/>
    <property type="match status" value="1"/>
</dbReference>
<dbReference type="PANTHER" id="PTHR43297:SF2">
    <property type="entry name" value="DIPEPTIDE TRANSPORT ATP-BINDING PROTEIN DPPD"/>
    <property type="match status" value="1"/>
</dbReference>
<evidence type="ECO:0000313" key="9">
    <source>
        <dbReference type="EMBL" id="WDR02183.1"/>
    </source>
</evidence>
<dbReference type="GO" id="GO:0005524">
    <property type="term" value="F:ATP binding"/>
    <property type="evidence" value="ECO:0007669"/>
    <property type="project" value="UniProtKB-KW"/>
</dbReference>